<gene>
    <name evidence="2" type="ORF">OCBIM_22016950mg</name>
</gene>
<name>A0A0L8ID84_OCTBM</name>
<dbReference type="EMBL" id="KQ415972">
    <property type="protein sequence ID" value="KOF99369.1"/>
    <property type="molecule type" value="Genomic_DNA"/>
</dbReference>
<organism evidence="2">
    <name type="scientific">Octopus bimaculoides</name>
    <name type="common">California two-spotted octopus</name>
    <dbReference type="NCBI Taxonomy" id="37653"/>
    <lineage>
        <taxon>Eukaryota</taxon>
        <taxon>Metazoa</taxon>
        <taxon>Spiralia</taxon>
        <taxon>Lophotrochozoa</taxon>
        <taxon>Mollusca</taxon>
        <taxon>Cephalopoda</taxon>
        <taxon>Coleoidea</taxon>
        <taxon>Octopodiformes</taxon>
        <taxon>Octopoda</taxon>
        <taxon>Incirrata</taxon>
        <taxon>Octopodidae</taxon>
        <taxon>Octopus</taxon>
    </lineage>
</organism>
<reference evidence="2" key="1">
    <citation type="submission" date="2015-07" db="EMBL/GenBank/DDBJ databases">
        <title>MeaNS - Measles Nucleotide Surveillance Program.</title>
        <authorList>
            <person name="Tran T."/>
            <person name="Druce J."/>
        </authorList>
    </citation>
    <scope>NUCLEOTIDE SEQUENCE</scope>
    <source>
        <strain evidence="2">UCB-OBI-ISO-001</strain>
        <tissue evidence="2">Gonad</tissue>
    </source>
</reference>
<accession>A0A0L8ID84</accession>
<dbReference type="AlphaFoldDB" id="A0A0L8ID84"/>
<proteinExistence type="predicted"/>
<feature type="region of interest" description="Disordered" evidence="1">
    <location>
        <begin position="32"/>
        <end position="51"/>
    </location>
</feature>
<evidence type="ECO:0000256" key="1">
    <source>
        <dbReference type="SAM" id="MobiDB-lite"/>
    </source>
</evidence>
<protein>
    <submittedName>
        <fullName evidence="2">Uncharacterized protein</fullName>
    </submittedName>
</protein>
<sequence>MTATVDNQGFLARLRAGAKRIIEAICPCLKKPKTDEDSPEDDIDITPPISTECSSTATTEKSVNLNQSATEGMFSVPVTVHTSEIFVQRYPDVSSSAEPTASDTHFAVQHFTGSKCLLIYSHTFFINSSVVYIRSSAECPHTHNYTDIYIYIICTYM</sequence>
<evidence type="ECO:0000313" key="2">
    <source>
        <dbReference type="EMBL" id="KOF99369.1"/>
    </source>
</evidence>
<dbReference type="OrthoDB" id="10324305at2759"/>